<dbReference type="InterPro" id="IPR048020">
    <property type="entry name" value="Transpos_IS3"/>
</dbReference>
<feature type="region of interest" description="Disordered" evidence="2">
    <location>
        <begin position="1"/>
        <end position="23"/>
    </location>
</feature>
<feature type="compositionally biased region" description="Basic residues" evidence="2">
    <location>
        <begin position="1"/>
        <end position="13"/>
    </location>
</feature>
<organism evidence="4 5">
    <name type="scientific">Lacticaseibacillus saniviri JCM 17471 = DSM 24301</name>
    <dbReference type="NCBI Taxonomy" id="1293598"/>
    <lineage>
        <taxon>Bacteria</taxon>
        <taxon>Bacillati</taxon>
        <taxon>Bacillota</taxon>
        <taxon>Bacilli</taxon>
        <taxon>Lactobacillales</taxon>
        <taxon>Lactobacillaceae</taxon>
        <taxon>Lacticaseibacillus</taxon>
    </lineage>
</organism>
<dbReference type="EMBL" id="JQCE01000049">
    <property type="protein sequence ID" value="KRO16173.1"/>
    <property type="molecule type" value="Genomic_DNA"/>
</dbReference>
<dbReference type="GO" id="GO:0003676">
    <property type="term" value="F:nucleic acid binding"/>
    <property type="evidence" value="ECO:0007669"/>
    <property type="project" value="InterPro"/>
</dbReference>
<dbReference type="AlphaFoldDB" id="A0A0R2MWH5"/>
<dbReference type="GO" id="GO:0015074">
    <property type="term" value="P:DNA integration"/>
    <property type="evidence" value="ECO:0007669"/>
    <property type="project" value="InterPro"/>
</dbReference>
<dbReference type="PATRIC" id="fig|1293598.4.peg.1994"/>
<comment type="function">
    <text evidence="1">Involved in the transposition of the insertion sequence.</text>
</comment>
<proteinExistence type="predicted"/>
<dbReference type="PROSITE" id="PS50994">
    <property type="entry name" value="INTEGRASE"/>
    <property type="match status" value="1"/>
</dbReference>
<name>A0A0R2MWH5_9LACO</name>
<dbReference type="STRING" id="1293598.IV56_GL001914"/>
<dbReference type="Proteomes" id="UP000050969">
    <property type="component" value="Unassembled WGS sequence"/>
</dbReference>
<dbReference type="PANTHER" id="PTHR46889:SF4">
    <property type="entry name" value="TRANSPOSASE INSO FOR INSERTION SEQUENCE ELEMENT IS911B-RELATED"/>
    <property type="match status" value="1"/>
</dbReference>
<dbReference type="InterPro" id="IPR050900">
    <property type="entry name" value="Transposase_IS3/IS150/IS904"/>
</dbReference>
<comment type="caution">
    <text evidence="4">The sequence shown here is derived from an EMBL/GenBank/DDBJ whole genome shotgun (WGS) entry which is preliminary data.</text>
</comment>
<gene>
    <name evidence="4" type="ORF">IV56_GL001914</name>
</gene>
<dbReference type="RefSeq" id="WP_056993125.1">
    <property type="nucleotide sequence ID" value="NZ_JQCE01000049.1"/>
</dbReference>
<evidence type="ECO:0000313" key="4">
    <source>
        <dbReference type="EMBL" id="KRO16173.1"/>
    </source>
</evidence>
<feature type="domain" description="Integrase catalytic" evidence="3">
    <location>
        <begin position="173"/>
        <end position="337"/>
    </location>
</feature>
<evidence type="ECO:0000259" key="3">
    <source>
        <dbReference type="PROSITE" id="PS50994"/>
    </source>
</evidence>
<dbReference type="InterPro" id="IPR012337">
    <property type="entry name" value="RNaseH-like_sf"/>
</dbReference>
<sequence length="338" mass="39423">MRQGVRTHHKRNRSGQNQAPRTGEFILADTRRRLKKITSLEKASKRQLSQVIIKLRTKYRLVDLIRALPISMSVFQYWQKKLQEPDADEELKQHVKDVFKAHKGNYGVPRVTAAIRKMYENQGREKPNHKRIQRIMSELGLNSSVYRKRTRKYDSSKGPRGRVAKNRLRRRNMADRPYQKLVTDVTELKATNGGKAYLEVVKDLWSNRIVSWTVSSHPNLESALKPLNRLINDLPQTGYQVTLHSDQGWQYQHRSWRKLLKHGRIKQSMSRRSTCLDNAACETVFDKLKTEIGPAKSYANYQALKTAIDEWIKYYNTARIQIKLGGQSPLEFEQQLVA</sequence>
<dbReference type="InterPro" id="IPR036397">
    <property type="entry name" value="RNaseH_sf"/>
</dbReference>
<dbReference type="Pfam" id="PF13276">
    <property type="entry name" value="HTH_21"/>
    <property type="match status" value="1"/>
</dbReference>
<keyword evidence="5" id="KW-1185">Reference proteome</keyword>
<protein>
    <submittedName>
        <fullName evidence="4">Transposase</fullName>
    </submittedName>
</protein>
<dbReference type="SUPFAM" id="SSF53098">
    <property type="entry name" value="Ribonuclease H-like"/>
    <property type="match status" value="1"/>
</dbReference>
<dbReference type="InterPro" id="IPR025948">
    <property type="entry name" value="HTH-like_dom"/>
</dbReference>
<dbReference type="NCBIfam" id="NF033516">
    <property type="entry name" value="transpos_IS3"/>
    <property type="match status" value="1"/>
</dbReference>
<dbReference type="InterPro" id="IPR001584">
    <property type="entry name" value="Integrase_cat-core"/>
</dbReference>
<reference evidence="4 5" key="1">
    <citation type="journal article" date="2015" name="Genome Announc.">
        <title>Expanding the biotechnology potential of lactobacilli through comparative genomics of 213 strains and associated genera.</title>
        <authorList>
            <person name="Sun Z."/>
            <person name="Harris H.M."/>
            <person name="McCann A."/>
            <person name="Guo C."/>
            <person name="Argimon S."/>
            <person name="Zhang W."/>
            <person name="Yang X."/>
            <person name="Jeffery I.B."/>
            <person name="Cooney J.C."/>
            <person name="Kagawa T.F."/>
            <person name="Liu W."/>
            <person name="Song Y."/>
            <person name="Salvetti E."/>
            <person name="Wrobel A."/>
            <person name="Rasinkangas P."/>
            <person name="Parkhill J."/>
            <person name="Rea M.C."/>
            <person name="O'Sullivan O."/>
            <person name="Ritari J."/>
            <person name="Douillard F.P."/>
            <person name="Paul Ross R."/>
            <person name="Yang R."/>
            <person name="Briner A.E."/>
            <person name="Felis G.E."/>
            <person name="de Vos W.M."/>
            <person name="Barrangou R."/>
            <person name="Klaenhammer T.R."/>
            <person name="Caufield P.W."/>
            <person name="Cui Y."/>
            <person name="Zhang H."/>
            <person name="O'Toole P.W."/>
        </authorList>
    </citation>
    <scope>NUCLEOTIDE SEQUENCE [LARGE SCALE GENOMIC DNA]</scope>
    <source>
        <strain evidence="4 5">DSM 24301</strain>
    </source>
</reference>
<evidence type="ECO:0000256" key="1">
    <source>
        <dbReference type="ARBA" id="ARBA00002286"/>
    </source>
</evidence>
<accession>A0A0R2MWH5</accession>
<dbReference type="Gene3D" id="3.30.420.10">
    <property type="entry name" value="Ribonuclease H-like superfamily/Ribonuclease H"/>
    <property type="match status" value="1"/>
</dbReference>
<dbReference type="Pfam" id="PF00665">
    <property type="entry name" value="rve"/>
    <property type="match status" value="1"/>
</dbReference>
<evidence type="ECO:0000256" key="2">
    <source>
        <dbReference type="SAM" id="MobiDB-lite"/>
    </source>
</evidence>
<evidence type="ECO:0000313" key="5">
    <source>
        <dbReference type="Proteomes" id="UP000050969"/>
    </source>
</evidence>
<dbReference type="Pfam" id="PF13333">
    <property type="entry name" value="rve_2"/>
    <property type="match status" value="1"/>
</dbReference>
<dbReference type="PANTHER" id="PTHR46889">
    <property type="entry name" value="TRANSPOSASE INSF FOR INSERTION SEQUENCE IS3B-RELATED"/>
    <property type="match status" value="1"/>
</dbReference>